<keyword evidence="2" id="KW-1185">Reference proteome</keyword>
<comment type="caution">
    <text evidence="1">The sequence shown here is derived from an EMBL/GenBank/DDBJ whole genome shotgun (WGS) entry which is preliminary data.</text>
</comment>
<sequence>MWIPETQQAIHALLGCLARDQCGQNQTKVVIVTSSDLIAPMEGGREGQDAVWSLSTRQALDNMGYTVLYSPNMERNIQLYHIFHDLVKVVIADTKQTRLCWWEHDSCHRSSDNPSGIPVWKILTLFNGPDVNSPLGEKWTLSPEKYTPSDREGNTYLGYSIEENCRKYPFVPHGKRKSQAFIHASSLHHFLPNERAWPPQFFDLASSATGLSFVAGAKAHSDTSPSDLAASIKNLGGDADLHDALANSAVLVGMGDPAMPTPYDALCLGVPFINPILNWDPADATDRRGWNTEHNALNELSPPYVYHVLKNDRDGFLQAVEDAKANPIPSLVLDRMKIESVQQRLGLILEHDWRAEAAVVLEQRKKADQGPVSFLDAFIYSWTNAFQMFIL</sequence>
<accession>A0AAD7C5N9</accession>
<dbReference type="AlphaFoldDB" id="A0AAD7C5N9"/>
<proteinExistence type="predicted"/>
<dbReference type="EMBL" id="JARKIF010000005">
    <property type="protein sequence ID" value="KAJ7639365.1"/>
    <property type="molecule type" value="Genomic_DNA"/>
</dbReference>
<protein>
    <submittedName>
        <fullName evidence="1">Uncharacterized protein</fullName>
    </submittedName>
</protein>
<evidence type="ECO:0000313" key="1">
    <source>
        <dbReference type="EMBL" id="KAJ7639365.1"/>
    </source>
</evidence>
<organism evidence="1 2">
    <name type="scientific">Roridomyces roridus</name>
    <dbReference type="NCBI Taxonomy" id="1738132"/>
    <lineage>
        <taxon>Eukaryota</taxon>
        <taxon>Fungi</taxon>
        <taxon>Dikarya</taxon>
        <taxon>Basidiomycota</taxon>
        <taxon>Agaricomycotina</taxon>
        <taxon>Agaricomycetes</taxon>
        <taxon>Agaricomycetidae</taxon>
        <taxon>Agaricales</taxon>
        <taxon>Marasmiineae</taxon>
        <taxon>Mycenaceae</taxon>
        <taxon>Roridomyces</taxon>
    </lineage>
</organism>
<gene>
    <name evidence="1" type="ORF">FB45DRAFT_740721</name>
</gene>
<dbReference type="Proteomes" id="UP001221142">
    <property type="component" value="Unassembled WGS sequence"/>
</dbReference>
<name>A0AAD7C5N9_9AGAR</name>
<evidence type="ECO:0000313" key="2">
    <source>
        <dbReference type="Proteomes" id="UP001221142"/>
    </source>
</evidence>
<reference evidence="1" key="1">
    <citation type="submission" date="2023-03" db="EMBL/GenBank/DDBJ databases">
        <title>Massive genome expansion in bonnet fungi (Mycena s.s.) driven by repeated elements and novel gene families across ecological guilds.</title>
        <authorList>
            <consortium name="Lawrence Berkeley National Laboratory"/>
            <person name="Harder C.B."/>
            <person name="Miyauchi S."/>
            <person name="Viragh M."/>
            <person name="Kuo A."/>
            <person name="Thoen E."/>
            <person name="Andreopoulos B."/>
            <person name="Lu D."/>
            <person name="Skrede I."/>
            <person name="Drula E."/>
            <person name="Henrissat B."/>
            <person name="Morin E."/>
            <person name="Kohler A."/>
            <person name="Barry K."/>
            <person name="LaButti K."/>
            <person name="Morin E."/>
            <person name="Salamov A."/>
            <person name="Lipzen A."/>
            <person name="Mereny Z."/>
            <person name="Hegedus B."/>
            <person name="Baldrian P."/>
            <person name="Stursova M."/>
            <person name="Weitz H."/>
            <person name="Taylor A."/>
            <person name="Grigoriev I.V."/>
            <person name="Nagy L.G."/>
            <person name="Martin F."/>
            <person name="Kauserud H."/>
        </authorList>
    </citation>
    <scope>NUCLEOTIDE SEQUENCE</scope>
    <source>
        <strain evidence="1">9284</strain>
    </source>
</reference>